<dbReference type="GeneID" id="63718511"/>
<dbReference type="InParanoid" id="A0A151GP38"/>
<keyword evidence="3" id="KW-1185">Reference proteome</keyword>
<feature type="chain" id="PRO_5007580783" evidence="1">
    <location>
        <begin position="25"/>
        <end position="377"/>
    </location>
</feature>
<keyword evidence="1" id="KW-0732">Signal</keyword>
<evidence type="ECO:0000313" key="2">
    <source>
        <dbReference type="EMBL" id="KYK58850.1"/>
    </source>
</evidence>
<evidence type="ECO:0000256" key="1">
    <source>
        <dbReference type="SAM" id="SignalP"/>
    </source>
</evidence>
<organism evidence="2 3">
    <name type="scientific">Drechmeria coniospora</name>
    <name type="common">Nematophagous fungus</name>
    <name type="synonym">Meria coniospora</name>
    <dbReference type="NCBI Taxonomy" id="98403"/>
    <lineage>
        <taxon>Eukaryota</taxon>
        <taxon>Fungi</taxon>
        <taxon>Dikarya</taxon>
        <taxon>Ascomycota</taxon>
        <taxon>Pezizomycotina</taxon>
        <taxon>Sordariomycetes</taxon>
        <taxon>Hypocreomycetidae</taxon>
        <taxon>Hypocreales</taxon>
        <taxon>Ophiocordycipitaceae</taxon>
        <taxon>Drechmeria</taxon>
    </lineage>
</organism>
<accession>A0A151GP38</accession>
<dbReference type="Proteomes" id="UP000076580">
    <property type="component" value="Chromosome 02"/>
</dbReference>
<gene>
    <name evidence="2" type="ORF">DCS_05868</name>
</gene>
<name>A0A151GP38_DRECN</name>
<proteinExistence type="predicted"/>
<comment type="caution">
    <text evidence="2">The sequence shown here is derived from an EMBL/GenBank/DDBJ whole genome shotgun (WGS) entry which is preliminary data.</text>
</comment>
<feature type="signal peptide" evidence="1">
    <location>
        <begin position="1"/>
        <end position="24"/>
    </location>
</feature>
<dbReference type="AlphaFoldDB" id="A0A151GP38"/>
<sequence length="377" mass="40540">MRSTAVIPLLAVVAAAAVGGRIEAIRTVQVRLNNTVTSFARRNPRRPVSEAVLRDAALSDAVLSDAVLGPVLESIHRSVADLDDELGRLARLSEDEATELVRALEAFETTARTFRRALGEAVEAVEAIGDGGSCGLAMDWMGSVGYVSCSLPGKLSGIVPLDLEPVASRAAKRLALVWDDCHELTEMACLGDERDVPTDDASVIGRIFTPIRRALDRLGRRIDAAATRPKPSMVVDASFGRLSDAVEAAADALNGVHNLTEADAVRFVDTLGSLEARWTSVFGKLSRAKEQLLRRRRPCAHRDLWASALRWLRQFDASFASLSGTVALLVPPGSRRRALDATTHFSAVFSGHENLASRPSDFHVLCHPSGATLRGLP</sequence>
<protein>
    <submittedName>
        <fullName evidence="2">Uncharacterized protein</fullName>
    </submittedName>
</protein>
<evidence type="ECO:0000313" key="3">
    <source>
        <dbReference type="Proteomes" id="UP000076580"/>
    </source>
</evidence>
<dbReference type="RefSeq" id="XP_040658202.1">
    <property type="nucleotide sequence ID" value="XM_040803169.1"/>
</dbReference>
<reference evidence="2 3" key="1">
    <citation type="journal article" date="2016" name="Sci. Rep.">
        <title>Insights into Adaptations to a Near-Obligate Nematode Endoparasitic Lifestyle from the Finished Genome of Drechmeria coniospora.</title>
        <authorList>
            <person name="Zhang L."/>
            <person name="Zhou Z."/>
            <person name="Guo Q."/>
            <person name="Fokkens L."/>
            <person name="Miskei M."/>
            <person name="Pocsi I."/>
            <person name="Zhang W."/>
            <person name="Chen M."/>
            <person name="Wang L."/>
            <person name="Sun Y."/>
            <person name="Donzelli B.G."/>
            <person name="Gibson D.M."/>
            <person name="Nelson D.R."/>
            <person name="Luo J.G."/>
            <person name="Rep M."/>
            <person name="Liu H."/>
            <person name="Yang S."/>
            <person name="Wang J."/>
            <person name="Krasnoff S.B."/>
            <person name="Xu Y."/>
            <person name="Molnar I."/>
            <person name="Lin M."/>
        </authorList>
    </citation>
    <scope>NUCLEOTIDE SEQUENCE [LARGE SCALE GENOMIC DNA]</scope>
    <source>
        <strain evidence="2 3">ARSEF 6962</strain>
    </source>
</reference>
<dbReference type="EMBL" id="LAYC01000002">
    <property type="protein sequence ID" value="KYK58850.1"/>
    <property type="molecule type" value="Genomic_DNA"/>
</dbReference>